<keyword evidence="2" id="KW-1185">Reference proteome</keyword>
<name>A0ACB8X3P2_9TELE</name>
<evidence type="ECO:0000313" key="1">
    <source>
        <dbReference type="EMBL" id="KAI3374152.1"/>
    </source>
</evidence>
<organism evidence="1 2">
    <name type="scientific">Scortum barcoo</name>
    <name type="common">barcoo grunter</name>
    <dbReference type="NCBI Taxonomy" id="214431"/>
    <lineage>
        <taxon>Eukaryota</taxon>
        <taxon>Metazoa</taxon>
        <taxon>Chordata</taxon>
        <taxon>Craniata</taxon>
        <taxon>Vertebrata</taxon>
        <taxon>Euteleostomi</taxon>
        <taxon>Actinopterygii</taxon>
        <taxon>Neopterygii</taxon>
        <taxon>Teleostei</taxon>
        <taxon>Neoteleostei</taxon>
        <taxon>Acanthomorphata</taxon>
        <taxon>Eupercaria</taxon>
        <taxon>Centrarchiformes</taxon>
        <taxon>Terapontoidei</taxon>
        <taxon>Terapontidae</taxon>
        <taxon>Scortum</taxon>
    </lineage>
</organism>
<dbReference type="Proteomes" id="UP000831701">
    <property type="component" value="Chromosome 3"/>
</dbReference>
<accession>A0ACB8X3P2</accession>
<evidence type="ECO:0000313" key="2">
    <source>
        <dbReference type="Proteomes" id="UP000831701"/>
    </source>
</evidence>
<reference evidence="1" key="1">
    <citation type="submission" date="2022-04" db="EMBL/GenBank/DDBJ databases">
        <title>Jade perch genome.</title>
        <authorList>
            <person name="Chao B."/>
        </authorList>
    </citation>
    <scope>NUCLEOTIDE SEQUENCE</scope>
    <source>
        <strain evidence="1">CB-2022</strain>
    </source>
</reference>
<gene>
    <name evidence="1" type="ORF">L3Q82_006007</name>
</gene>
<sequence length="367" mass="39926">MAAELGSYKQAHTSSPPLTLGNSRVVEGPAPLKELGSRAQAMHGGLPPRDEAPAAGGRRSLTLPCIQRGEQPSVSEAHFTAAEIQVDQNILQHADPAASGSSRCDTFPVLSPHLTQTSENDIASSLVVGTGTLPDRQNGDDPTASHPSTNNNNKDDERLDLILQTLWNLSSSVFVLIRELVERTLDRNRDGIGGLPVLAFSLASSPPRLPLFCFRAHRFLLPSVRRAGAAPVRCPQELQSAQQGPESEFSWKRQKEDGPLEELPPAEGEQLELRESGRTAAILLIRQPESSTYKYRCYVQHEGGTVEAPTEQEVSAWSQPLSSEYPVKLLSLLYSVLIVKSLVYCCGLSLLRILRNKGPSTNCTHTD</sequence>
<proteinExistence type="predicted"/>
<protein>
    <submittedName>
        <fullName evidence="1">Uncharacterized protein</fullName>
    </submittedName>
</protein>
<dbReference type="EMBL" id="CM041533">
    <property type="protein sequence ID" value="KAI3374152.1"/>
    <property type="molecule type" value="Genomic_DNA"/>
</dbReference>
<comment type="caution">
    <text evidence="1">The sequence shown here is derived from an EMBL/GenBank/DDBJ whole genome shotgun (WGS) entry which is preliminary data.</text>
</comment>